<gene>
    <name evidence="1" type="ORF">UFOPK3204_01944</name>
</gene>
<evidence type="ECO:0000313" key="1">
    <source>
        <dbReference type="EMBL" id="CAB4836173.1"/>
    </source>
</evidence>
<reference evidence="1" key="1">
    <citation type="submission" date="2020-05" db="EMBL/GenBank/DDBJ databases">
        <authorList>
            <person name="Chiriac C."/>
            <person name="Salcher M."/>
            <person name="Ghai R."/>
            <person name="Kavagutti S V."/>
        </authorList>
    </citation>
    <scope>NUCLEOTIDE SEQUENCE</scope>
</reference>
<name>A0A6J7ATS7_9ZZZZ</name>
<dbReference type="AlphaFoldDB" id="A0A6J7ATS7"/>
<protein>
    <submittedName>
        <fullName evidence="1">Unannotated protein</fullName>
    </submittedName>
</protein>
<proteinExistence type="predicted"/>
<accession>A0A6J7ATS7</accession>
<organism evidence="1">
    <name type="scientific">freshwater metagenome</name>
    <dbReference type="NCBI Taxonomy" id="449393"/>
    <lineage>
        <taxon>unclassified sequences</taxon>
        <taxon>metagenomes</taxon>
        <taxon>ecological metagenomes</taxon>
    </lineage>
</organism>
<dbReference type="EMBL" id="CAFABK010000181">
    <property type="protein sequence ID" value="CAB4836173.1"/>
    <property type="molecule type" value="Genomic_DNA"/>
</dbReference>
<sequence>MRDLKAGSRFHVFDRYCTGAEHLRIRASAIDDGRLDTNLAVATVKNNIITLKQLTYFINNMRSAGRANPTKSVSARRGYTDSRIFGEFGKFM</sequence>